<dbReference type="EMBL" id="FMUR01000013">
    <property type="protein sequence ID" value="SCY33796.1"/>
    <property type="molecule type" value="Genomic_DNA"/>
</dbReference>
<evidence type="ECO:0000313" key="2">
    <source>
        <dbReference type="EMBL" id="SCY33796.1"/>
    </source>
</evidence>
<organism evidence="2 3">
    <name type="scientific">Butyrivibrio hungatei</name>
    <dbReference type="NCBI Taxonomy" id="185008"/>
    <lineage>
        <taxon>Bacteria</taxon>
        <taxon>Bacillati</taxon>
        <taxon>Bacillota</taxon>
        <taxon>Clostridia</taxon>
        <taxon>Lachnospirales</taxon>
        <taxon>Lachnospiraceae</taxon>
        <taxon>Butyrivibrio</taxon>
    </lineage>
</organism>
<gene>
    <name evidence="2" type="ORF">SAMN02910451_02230</name>
</gene>
<feature type="transmembrane region" description="Helical" evidence="1">
    <location>
        <begin position="67"/>
        <end position="91"/>
    </location>
</feature>
<evidence type="ECO:0000313" key="3">
    <source>
        <dbReference type="Proteomes" id="UP000183047"/>
    </source>
</evidence>
<dbReference type="Proteomes" id="UP000183047">
    <property type="component" value="Unassembled WGS sequence"/>
</dbReference>
<reference evidence="3" key="1">
    <citation type="submission" date="2016-10" db="EMBL/GenBank/DDBJ databases">
        <authorList>
            <person name="Varghese N."/>
            <person name="Submissions S."/>
        </authorList>
    </citation>
    <scope>NUCLEOTIDE SEQUENCE [LARGE SCALE GENOMIC DNA]</scope>
    <source>
        <strain evidence="3">XBD2006</strain>
    </source>
</reference>
<feature type="transmembrane region" description="Helical" evidence="1">
    <location>
        <begin position="33"/>
        <end position="55"/>
    </location>
</feature>
<dbReference type="AlphaFoldDB" id="A0A1G5F3E7"/>
<keyword evidence="3" id="KW-1185">Reference proteome</keyword>
<dbReference type="OrthoDB" id="2061763at2"/>
<feature type="transmembrane region" description="Helical" evidence="1">
    <location>
        <begin position="7"/>
        <end position="27"/>
    </location>
</feature>
<protein>
    <submittedName>
        <fullName evidence="2">Uncharacterized protein</fullName>
    </submittedName>
</protein>
<evidence type="ECO:0000256" key="1">
    <source>
        <dbReference type="SAM" id="Phobius"/>
    </source>
</evidence>
<proteinExistence type="predicted"/>
<name>A0A1G5F3E7_9FIRM</name>
<accession>A0A1G5F3E7</accession>
<keyword evidence="1" id="KW-0812">Transmembrane</keyword>
<keyword evidence="1" id="KW-1133">Transmembrane helix</keyword>
<sequence>MDKKKIATIVEIVPIVSAVLNFIFLYAFEDSNFIRAINSITMFFAFFGFVFFFVGRSLGKGDKTVKILGIFDIFATVSVIAIYILAFLAMAM</sequence>
<keyword evidence="1" id="KW-0472">Membrane</keyword>
<dbReference type="RefSeq" id="WP_026655448.1">
    <property type="nucleotide sequence ID" value="NZ_FMUR01000013.1"/>
</dbReference>